<evidence type="ECO:0000313" key="2">
    <source>
        <dbReference type="EMBL" id="OAJ40640.1"/>
    </source>
</evidence>
<sequence>MDTLAPPRYIPWSSLGKPGPAIVSLISGFVGLGCFSMMVILSTQMIIGNRIRIGLKLPLIILNMCACMLQFLEFFYLYEFPPHGRGVPYIFIPFMVTLMMGGVFWMQLEIRFVFSAMFDTGSNAIAIWTPNSKLWARVLLILIHIFLCWPAYYLRPNIAWINWWYFIGPATQGALISIISFYQAIVINLRLAYRRKSESEYYPLRRIHMALMFLLIATFIVNLGGIAGFSLELFLGQDTRIEMQQIVALGFQIPVVSLGMEIMCESITLLIMIHLVTIKRVLNAAPRHEETAAPEANSLHSRPMPVIVMPSFMAGPLHSDSTEIGGEPYDMWSKPAHANVLSSWD</sequence>
<dbReference type="VEuPathDB" id="FungiDB:BDEG_24347"/>
<gene>
    <name evidence="2" type="ORF">BDEG_24347</name>
</gene>
<dbReference type="OrthoDB" id="2178776at2759"/>
<feature type="transmembrane region" description="Helical" evidence="1">
    <location>
        <begin position="20"/>
        <end position="41"/>
    </location>
</feature>
<name>A0A177WMH5_BATDL</name>
<reference evidence="2 3" key="1">
    <citation type="submission" date="2006-10" db="EMBL/GenBank/DDBJ databases">
        <title>The Genome Sequence of Batrachochytrium dendrobatidis JEL423.</title>
        <authorList>
            <consortium name="The Broad Institute Genome Sequencing Platform"/>
            <person name="Birren B."/>
            <person name="Lander E."/>
            <person name="Galagan J."/>
            <person name="Cuomo C."/>
            <person name="Devon K."/>
            <person name="Jaffe D."/>
            <person name="Butler J."/>
            <person name="Alvarez P."/>
            <person name="Gnerre S."/>
            <person name="Grabherr M."/>
            <person name="Kleber M."/>
            <person name="Mauceli E."/>
            <person name="Brockman W."/>
            <person name="Young S."/>
            <person name="LaButti K."/>
            <person name="Sykes S."/>
            <person name="DeCaprio D."/>
            <person name="Crawford M."/>
            <person name="Koehrsen M."/>
            <person name="Engels R."/>
            <person name="Montgomery P."/>
            <person name="Pearson M."/>
            <person name="Howarth C."/>
            <person name="Larson L."/>
            <person name="White J."/>
            <person name="O'Leary S."/>
            <person name="Kodira C."/>
            <person name="Zeng Q."/>
            <person name="Yandava C."/>
            <person name="Alvarado L."/>
            <person name="Longcore J."/>
            <person name="James T."/>
        </authorList>
    </citation>
    <scope>NUCLEOTIDE SEQUENCE [LARGE SCALE GENOMIC DNA]</scope>
    <source>
        <strain evidence="2 3">JEL423</strain>
    </source>
</reference>
<feature type="transmembrane region" description="Helical" evidence="1">
    <location>
        <begin position="53"/>
        <end position="78"/>
    </location>
</feature>
<proteinExistence type="predicted"/>
<dbReference type="AlphaFoldDB" id="A0A177WMH5"/>
<protein>
    <submittedName>
        <fullName evidence="2">Uncharacterized protein</fullName>
    </submittedName>
</protein>
<feature type="transmembrane region" description="Helical" evidence="1">
    <location>
        <begin position="251"/>
        <end position="278"/>
    </location>
</feature>
<evidence type="ECO:0000256" key="1">
    <source>
        <dbReference type="SAM" id="Phobius"/>
    </source>
</evidence>
<reference evidence="2 3" key="2">
    <citation type="submission" date="2016-05" db="EMBL/GenBank/DDBJ databases">
        <title>Lineage-specific infection strategies underlie the spectrum of fungal disease in amphibians.</title>
        <authorList>
            <person name="Cuomo C.A."/>
            <person name="Farrer R.A."/>
            <person name="James T."/>
            <person name="Longcore J."/>
            <person name="Birren B."/>
        </authorList>
    </citation>
    <scope>NUCLEOTIDE SEQUENCE [LARGE SCALE GENOMIC DNA]</scope>
    <source>
        <strain evidence="2 3">JEL423</strain>
    </source>
</reference>
<keyword evidence="1" id="KW-0812">Transmembrane</keyword>
<feature type="transmembrane region" description="Helical" evidence="1">
    <location>
        <begin position="164"/>
        <end position="189"/>
    </location>
</feature>
<organism evidence="2 3">
    <name type="scientific">Batrachochytrium dendrobatidis (strain JEL423)</name>
    <dbReference type="NCBI Taxonomy" id="403673"/>
    <lineage>
        <taxon>Eukaryota</taxon>
        <taxon>Fungi</taxon>
        <taxon>Fungi incertae sedis</taxon>
        <taxon>Chytridiomycota</taxon>
        <taxon>Chytridiomycota incertae sedis</taxon>
        <taxon>Chytridiomycetes</taxon>
        <taxon>Rhizophydiales</taxon>
        <taxon>Rhizophydiales incertae sedis</taxon>
        <taxon>Batrachochytrium</taxon>
    </lineage>
</organism>
<dbReference type="Proteomes" id="UP000077115">
    <property type="component" value="Unassembled WGS sequence"/>
</dbReference>
<keyword evidence="1" id="KW-0472">Membrane</keyword>
<feature type="transmembrane region" description="Helical" evidence="1">
    <location>
        <begin position="90"/>
        <end position="114"/>
    </location>
</feature>
<feature type="transmembrane region" description="Helical" evidence="1">
    <location>
        <begin position="210"/>
        <end position="231"/>
    </location>
</feature>
<dbReference type="EMBL" id="DS022304">
    <property type="protein sequence ID" value="OAJ40640.1"/>
    <property type="molecule type" value="Genomic_DNA"/>
</dbReference>
<feature type="transmembrane region" description="Helical" evidence="1">
    <location>
        <begin position="134"/>
        <end position="152"/>
    </location>
</feature>
<keyword evidence="1" id="KW-1133">Transmembrane helix</keyword>
<evidence type="ECO:0000313" key="3">
    <source>
        <dbReference type="Proteomes" id="UP000077115"/>
    </source>
</evidence>
<accession>A0A177WMH5</accession>